<reference evidence="6 7" key="1">
    <citation type="submission" date="2016-07" db="EMBL/GenBank/DDBJ databases">
        <title>Pervasive Adenine N6-methylation of Active Genes in Fungi.</title>
        <authorList>
            <consortium name="DOE Joint Genome Institute"/>
            <person name="Mondo S.J."/>
            <person name="Dannebaum R.O."/>
            <person name="Kuo R.C."/>
            <person name="Labutti K."/>
            <person name="Haridas S."/>
            <person name="Kuo A."/>
            <person name="Salamov A."/>
            <person name="Ahrendt S.R."/>
            <person name="Lipzen A."/>
            <person name="Sullivan W."/>
            <person name="Andreopoulos W.B."/>
            <person name="Clum A."/>
            <person name="Lindquist E."/>
            <person name="Daum C."/>
            <person name="Ramamoorthy G.K."/>
            <person name="Gryganskyi A."/>
            <person name="Culley D."/>
            <person name="Magnuson J.K."/>
            <person name="James T.Y."/>
            <person name="O'Malley M.A."/>
            <person name="Stajich J.E."/>
            <person name="Spatafora J.W."/>
            <person name="Visel A."/>
            <person name="Grigoriev I.V."/>
        </authorList>
    </citation>
    <scope>NUCLEOTIDE SEQUENCE [LARGE SCALE GENOMIC DNA]</scope>
    <source>
        <strain evidence="6 7">62-1032</strain>
    </source>
</reference>
<dbReference type="PANTHER" id="PTHR28069">
    <property type="entry name" value="GH20023P"/>
    <property type="match status" value="1"/>
</dbReference>
<evidence type="ECO:0000256" key="4">
    <source>
        <dbReference type="PROSITE-ProRule" id="PRU00134"/>
    </source>
</evidence>
<comment type="caution">
    <text evidence="6">The sequence shown here is derived from an EMBL/GenBank/DDBJ whole genome shotgun (WGS) entry which is preliminary data.</text>
</comment>
<keyword evidence="1" id="KW-0479">Metal-binding</keyword>
<organism evidence="6 7">
    <name type="scientific">Leucosporidium creatinivorum</name>
    <dbReference type="NCBI Taxonomy" id="106004"/>
    <lineage>
        <taxon>Eukaryota</taxon>
        <taxon>Fungi</taxon>
        <taxon>Dikarya</taxon>
        <taxon>Basidiomycota</taxon>
        <taxon>Pucciniomycotina</taxon>
        <taxon>Microbotryomycetes</taxon>
        <taxon>Leucosporidiales</taxon>
        <taxon>Leucosporidium</taxon>
    </lineage>
</organism>
<dbReference type="InterPro" id="IPR002893">
    <property type="entry name" value="Znf_MYND"/>
</dbReference>
<dbReference type="SUPFAM" id="SSF144232">
    <property type="entry name" value="HIT/MYND zinc finger-like"/>
    <property type="match status" value="1"/>
</dbReference>
<dbReference type="GO" id="GO:0008270">
    <property type="term" value="F:zinc ion binding"/>
    <property type="evidence" value="ECO:0007669"/>
    <property type="project" value="UniProtKB-KW"/>
</dbReference>
<dbReference type="PANTHER" id="PTHR28069:SF2">
    <property type="entry name" value="GH20023P"/>
    <property type="match status" value="1"/>
</dbReference>
<evidence type="ECO:0000256" key="1">
    <source>
        <dbReference type="ARBA" id="ARBA00022723"/>
    </source>
</evidence>
<feature type="domain" description="MYND-type" evidence="5">
    <location>
        <begin position="16"/>
        <end position="57"/>
    </location>
</feature>
<dbReference type="PROSITE" id="PS50865">
    <property type="entry name" value="ZF_MYND_2"/>
    <property type="match status" value="1"/>
</dbReference>
<evidence type="ECO:0000256" key="3">
    <source>
        <dbReference type="ARBA" id="ARBA00022833"/>
    </source>
</evidence>
<dbReference type="PROSITE" id="PS01360">
    <property type="entry name" value="ZF_MYND_1"/>
    <property type="match status" value="1"/>
</dbReference>
<gene>
    <name evidence="6" type="ORF">BCR35DRAFT_304642</name>
</gene>
<keyword evidence="3" id="KW-0862">Zinc</keyword>
<dbReference type="Gene3D" id="6.10.140.2220">
    <property type="match status" value="1"/>
</dbReference>
<evidence type="ECO:0000313" key="6">
    <source>
        <dbReference type="EMBL" id="ORY79805.1"/>
    </source>
</evidence>
<name>A0A1Y2FAA8_9BASI</name>
<dbReference type="InParanoid" id="A0A1Y2FAA8"/>
<dbReference type="Proteomes" id="UP000193467">
    <property type="component" value="Unassembled WGS sequence"/>
</dbReference>
<dbReference type="AlphaFoldDB" id="A0A1Y2FAA8"/>
<dbReference type="OrthoDB" id="432970at2759"/>
<keyword evidence="2 4" id="KW-0863">Zinc-finger</keyword>
<accession>A0A1Y2FAA8</accession>
<keyword evidence="7" id="KW-1185">Reference proteome</keyword>
<sequence>MDLAPVPTLAYAGQVCFSCYRAPPQTEELRRCGGCRRVKFCSAECSKKEWKDHKPFCLSFSTLRQRPHAYLPPLSSNSPSALSARRETHRSQFLLEDELLTAALGRDQTVLEGQLLWREPRCRECGDREGEVETREGAGEKEGEAKGWRFCGGCKVVQWCCGEHEKLGSEGHREVKGADGRSQCETLQLSTEIDEFHLRHSLSQAHLASPSPPSLWIPTRRLSSPTHLPSSGGWEAYLADPLVARSLPTSPPPTKAQIYGIWLEALSPPISFLAALRRIPSSNIDISKTLTLHLLEETHQSLSAWLPALEELGHQLPSLRSMEIRACAPTTTSSGGGKGVPLPLCPECKAEGKERRVVSCGGVSAEGKAGGAQAAVVWNRSFAQADPDSPFWADQLRALLSPSSPSTPLIWFSLTAEESSDELDAVLSFARSSLPGGEEGVEVLWRPERNEWSGGWPRVDLWEEDGVVRRGEWSWAVRRRE</sequence>
<proteinExistence type="predicted"/>
<dbReference type="STRING" id="106004.A0A1Y2FAA8"/>
<protein>
    <recommendedName>
        <fullName evidence="5">MYND-type domain-containing protein</fullName>
    </recommendedName>
</protein>
<dbReference type="Pfam" id="PF01753">
    <property type="entry name" value="zf-MYND"/>
    <property type="match status" value="1"/>
</dbReference>
<evidence type="ECO:0000313" key="7">
    <source>
        <dbReference type="Proteomes" id="UP000193467"/>
    </source>
</evidence>
<evidence type="ECO:0000256" key="2">
    <source>
        <dbReference type="ARBA" id="ARBA00022771"/>
    </source>
</evidence>
<evidence type="ECO:0000259" key="5">
    <source>
        <dbReference type="PROSITE" id="PS50865"/>
    </source>
</evidence>
<dbReference type="EMBL" id="MCGR01000026">
    <property type="protein sequence ID" value="ORY79805.1"/>
    <property type="molecule type" value="Genomic_DNA"/>
</dbReference>